<dbReference type="EMBL" id="CM055107">
    <property type="protein sequence ID" value="KAJ7527569.1"/>
    <property type="molecule type" value="Genomic_DNA"/>
</dbReference>
<keyword evidence="2" id="KW-1185">Reference proteome</keyword>
<dbReference type="Proteomes" id="UP001162992">
    <property type="component" value="Chromosome 16"/>
</dbReference>
<organism evidence="1 2">
    <name type="scientific">Diphasiastrum complanatum</name>
    <name type="common">Issler's clubmoss</name>
    <name type="synonym">Lycopodium complanatum</name>
    <dbReference type="NCBI Taxonomy" id="34168"/>
    <lineage>
        <taxon>Eukaryota</taxon>
        <taxon>Viridiplantae</taxon>
        <taxon>Streptophyta</taxon>
        <taxon>Embryophyta</taxon>
        <taxon>Tracheophyta</taxon>
        <taxon>Lycopodiopsida</taxon>
        <taxon>Lycopodiales</taxon>
        <taxon>Lycopodiaceae</taxon>
        <taxon>Lycopodioideae</taxon>
        <taxon>Diphasiastrum</taxon>
    </lineage>
</organism>
<accession>A0ACC2BCR2</accession>
<evidence type="ECO:0000313" key="2">
    <source>
        <dbReference type="Proteomes" id="UP001162992"/>
    </source>
</evidence>
<evidence type="ECO:0000313" key="1">
    <source>
        <dbReference type="EMBL" id="KAJ7527569.1"/>
    </source>
</evidence>
<gene>
    <name evidence="1" type="ORF">O6H91_16G061100</name>
</gene>
<sequence>MAPTVAKEHLPSVTVRVQPHAQAREYIFKSRLPDIDIPNHLPLVEYVFSEAWQFHNKTCILDGKTGKAYTYAEVERTSKRVAAGVVKLGLQRGEVVLLLLPNCPEFVLIFLGVALRGAVVTTANPLCTPRDITKQALASGAKIIVTVSCYAEKLTDLAAKDIQIVTIDAPSENCIHVSVLLDADENECPMVKVDPDEVVALPYSSGTTGLPKGVMLTHKNLVTNISQQVDGEDPALYYAPEDVVLCLLPLFHIYSLCSIFLCALRRGSTLLIMPRFEIVGLLEICQKYRVTVAPFVPPIVLAIAKSPLVSSYDLSSVRLVLSGAAPLGKDLEDAFKEKLPQAALGQGFGMTEAGPVLAMSLAFGRHPNLSSIKPGSCGTVVRNSEVKVVDPETGESLSYNQPGEFCIRGAQVMKGYLNDPESTALTVDKEGWLHTGDVGYIDEDDEVFIVDRVKEIIKYKGFQVPPAELEALLVSHPAIADAAVVPKMDETAGEVPVAFVVRAQGSVITNQEIKDFVANQVVFYKRLHSVIFTDSIPKSPSGKILRKDLRSILAVS</sequence>
<protein>
    <submittedName>
        <fullName evidence="1">Uncharacterized protein</fullName>
    </submittedName>
</protein>
<comment type="caution">
    <text evidence="1">The sequence shown here is derived from an EMBL/GenBank/DDBJ whole genome shotgun (WGS) entry which is preliminary data.</text>
</comment>
<name>A0ACC2BCR2_DIPCM</name>
<reference evidence="2" key="1">
    <citation type="journal article" date="2024" name="Proc. Natl. Acad. Sci. U.S.A.">
        <title>Extraordinary preservation of gene collinearity over three hundred million years revealed in homosporous lycophytes.</title>
        <authorList>
            <person name="Li C."/>
            <person name="Wickell D."/>
            <person name="Kuo L.Y."/>
            <person name="Chen X."/>
            <person name="Nie B."/>
            <person name="Liao X."/>
            <person name="Peng D."/>
            <person name="Ji J."/>
            <person name="Jenkins J."/>
            <person name="Williams M."/>
            <person name="Shu S."/>
            <person name="Plott C."/>
            <person name="Barry K."/>
            <person name="Rajasekar S."/>
            <person name="Grimwood J."/>
            <person name="Han X."/>
            <person name="Sun S."/>
            <person name="Hou Z."/>
            <person name="He W."/>
            <person name="Dai G."/>
            <person name="Sun C."/>
            <person name="Schmutz J."/>
            <person name="Leebens-Mack J.H."/>
            <person name="Li F.W."/>
            <person name="Wang L."/>
        </authorList>
    </citation>
    <scope>NUCLEOTIDE SEQUENCE [LARGE SCALE GENOMIC DNA]</scope>
    <source>
        <strain evidence="2">cv. PW_Plant_1</strain>
    </source>
</reference>
<proteinExistence type="predicted"/>